<gene>
    <name evidence="1" type="ORF">LTR16_011981</name>
</gene>
<reference evidence="1 2" key="1">
    <citation type="submission" date="2023-08" db="EMBL/GenBank/DDBJ databases">
        <title>Black Yeasts Isolated from many extreme environments.</title>
        <authorList>
            <person name="Coleine C."/>
            <person name="Stajich J.E."/>
            <person name="Selbmann L."/>
        </authorList>
    </citation>
    <scope>NUCLEOTIDE SEQUENCE [LARGE SCALE GENOMIC DNA]</scope>
    <source>
        <strain evidence="1 2">CCFEE 536</strain>
    </source>
</reference>
<sequence length="62" mass="6919">MRTIVYAYSDAFGGAETARTSTRDMDDHDTPLVTNSHNSYLEKLRSEIAERDVSTIADHETG</sequence>
<keyword evidence="2" id="KW-1185">Reference proteome</keyword>
<organism evidence="1 2">
    <name type="scientific">Cryomyces antarcticus</name>
    <dbReference type="NCBI Taxonomy" id="329879"/>
    <lineage>
        <taxon>Eukaryota</taxon>
        <taxon>Fungi</taxon>
        <taxon>Dikarya</taxon>
        <taxon>Ascomycota</taxon>
        <taxon>Pezizomycotina</taxon>
        <taxon>Dothideomycetes</taxon>
        <taxon>Dothideomycetes incertae sedis</taxon>
        <taxon>Cryomyces</taxon>
    </lineage>
</organism>
<comment type="caution">
    <text evidence="1">The sequence shown here is derived from an EMBL/GenBank/DDBJ whole genome shotgun (WGS) entry which is preliminary data.</text>
</comment>
<proteinExistence type="predicted"/>
<protein>
    <submittedName>
        <fullName evidence="1">Uncharacterized protein</fullName>
    </submittedName>
</protein>
<evidence type="ECO:0000313" key="2">
    <source>
        <dbReference type="Proteomes" id="UP001357485"/>
    </source>
</evidence>
<evidence type="ECO:0000313" key="1">
    <source>
        <dbReference type="EMBL" id="KAK5239398.1"/>
    </source>
</evidence>
<dbReference type="EMBL" id="JAVRRA010012136">
    <property type="protein sequence ID" value="KAK5239398.1"/>
    <property type="molecule type" value="Genomic_DNA"/>
</dbReference>
<dbReference type="Proteomes" id="UP001357485">
    <property type="component" value="Unassembled WGS sequence"/>
</dbReference>
<name>A0ABR0LRV9_9PEZI</name>
<feature type="non-terminal residue" evidence="1">
    <location>
        <position position="62"/>
    </location>
</feature>
<accession>A0ABR0LRV9</accession>